<dbReference type="OrthoDB" id="411871at2759"/>
<dbReference type="AlphaFoldDB" id="A0A4Y2WM09"/>
<evidence type="ECO:0000313" key="1">
    <source>
        <dbReference type="EMBL" id="GBO38091.1"/>
    </source>
</evidence>
<keyword evidence="2" id="KW-1185">Reference proteome</keyword>
<dbReference type="EMBL" id="BGPR01062709">
    <property type="protein sequence ID" value="GBO38091.1"/>
    <property type="molecule type" value="Genomic_DNA"/>
</dbReference>
<sequence length="121" mass="13827">MGKESIKRSRKIKYLGIILDEKLNWAAHIKHQGVKAALTHQRMARIVGANWGLKQEHRRILYSTVAERMILHSTAARAQNLKSRQTKLLLTIQRKFLLFITGAYRTTPTAALQSITGILHM</sequence>
<evidence type="ECO:0000313" key="2">
    <source>
        <dbReference type="Proteomes" id="UP000499080"/>
    </source>
</evidence>
<evidence type="ECO:0008006" key="3">
    <source>
        <dbReference type="Google" id="ProtNLM"/>
    </source>
</evidence>
<protein>
    <recommendedName>
        <fullName evidence="3">Reverse transcriptase domain-containing protein</fullName>
    </recommendedName>
</protein>
<reference evidence="1 2" key="1">
    <citation type="journal article" date="2019" name="Sci. Rep.">
        <title>Orb-weaving spider Araneus ventricosus genome elucidates the spidroin gene catalogue.</title>
        <authorList>
            <person name="Kono N."/>
            <person name="Nakamura H."/>
            <person name="Ohtoshi R."/>
            <person name="Moran D.A.P."/>
            <person name="Shinohara A."/>
            <person name="Yoshida Y."/>
            <person name="Fujiwara M."/>
            <person name="Mori M."/>
            <person name="Tomita M."/>
            <person name="Arakawa K."/>
        </authorList>
    </citation>
    <scope>NUCLEOTIDE SEQUENCE [LARGE SCALE GENOMIC DNA]</scope>
</reference>
<proteinExistence type="predicted"/>
<organism evidence="1 2">
    <name type="scientific">Araneus ventricosus</name>
    <name type="common">Orbweaver spider</name>
    <name type="synonym">Epeira ventricosa</name>
    <dbReference type="NCBI Taxonomy" id="182803"/>
    <lineage>
        <taxon>Eukaryota</taxon>
        <taxon>Metazoa</taxon>
        <taxon>Ecdysozoa</taxon>
        <taxon>Arthropoda</taxon>
        <taxon>Chelicerata</taxon>
        <taxon>Arachnida</taxon>
        <taxon>Araneae</taxon>
        <taxon>Araneomorphae</taxon>
        <taxon>Entelegynae</taxon>
        <taxon>Araneoidea</taxon>
        <taxon>Araneidae</taxon>
        <taxon>Araneus</taxon>
    </lineage>
</organism>
<gene>
    <name evidence="1" type="ORF">AVEN_36544_1</name>
</gene>
<accession>A0A4Y2WM09</accession>
<name>A0A4Y2WM09_ARAVE</name>
<comment type="caution">
    <text evidence="1">The sequence shown here is derived from an EMBL/GenBank/DDBJ whole genome shotgun (WGS) entry which is preliminary data.</text>
</comment>
<dbReference type="Proteomes" id="UP000499080">
    <property type="component" value="Unassembled WGS sequence"/>
</dbReference>